<reference evidence="2" key="1">
    <citation type="journal article" date="2006" name="PLoS Biol.">
        <title>Macronuclear genome sequence of the ciliate Tetrahymena thermophila, a model eukaryote.</title>
        <authorList>
            <person name="Eisen J.A."/>
            <person name="Coyne R.S."/>
            <person name="Wu M."/>
            <person name="Wu D."/>
            <person name="Thiagarajan M."/>
            <person name="Wortman J.R."/>
            <person name="Badger J.H."/>
            <person name="Ren Q."/>
            <person name="Amedeo P."/>
            <person name="Jones K.M."/>
            <person name="Tallon L.J."/>
            <person name="Delcher A.L."/>
            <person name="Salzberg S.L."/>
            <person name="Silva J.C."/>
            <person name="Haas B.J."/>
            <person name="Majoros W.H."/>
            <person name="Farzad M."/>
            <person name="Carlton J.M."/>
            <person name="Smith R.K. Jr."/>
            <person name="Garg J."/>
            <person name="Pearlman R.E."/>
            <person name="Karrer K.M."/>
            <person name="Sun L."/>
            <person name="Manning G."/>
            <person name="Elde N.C."/>
            <person name="Turkewitz A.P."/>
            <person name="Asai D.J."/>
            <person name="Wilkes D.E."/>
            <person name="Wang Y."/>
            <person name="Cai H."/>
            <person name="Collins K."/>
            <person name="Stewart B.A."/>
            <person name="Lee S.R."/>
            <person name="Wilamowska K."/>
            <person name="Weinberg Z."/>
            <person name="Ruzzo W.L."/>
            <person name="Wloga D."/>
            <person name="Gaertig J."/>
            <person name="Frankel J."/>
            <person name="Tsao C.-C."/>
            <person name="Gorovsky M.A."/>
            <person name="Keeling P.J."/>
            <person name="Waller R.F."/>
            <person name="Patron N.J."/>
            <person name="Cherry J.M."/>
            <person name="Stover N.A."/>
            <person name="Krieger C.J."/>
            <person name="del Toro C."/>
            <person name="Ryder H.F."/>
            <person name="Williamson S.C."/>
            <person name="Barbeau R.A."/>
            <person name="Hamilton E.P."/>
            <person name="Orias E."/>
        </authorList>
    </citation>
    <scope>NUCLEOTIDE SEQUENCE [LARGE SCALE GENOMIC DNA]</scope>
    <source>
        <strain evidence="2">SB210</strain>
    </source>
</reference>
<dbReference type="SMART" id="SM00261">
    <property type="entry name" value="FU"/>
    <property type="match status" value="1"/>
</dbReference>
<dbReference type="KEGG" id="tet:TTHERM_01202190"/>
<dbReference type="OrthoDB" id="409374at2759"/>
<proteinExistence type="predicted"/>
<dbReference type="HOGENOM" id="CLU_102761_0_0_1"/>
<keyword evidence="2" id="KW-1185">Reference proteome</keyword>
<accession>Q22TQ1</accession>
<dbReference type="InterPro" id="IPR009030">
    <property type="entry name" value="Growth_fac_rcpt_cys_sf"/>
</dbReference>
<organism evidence="1 2">
    <name type="scientific">Tetrahymena thermophila (strain SB210)</name>
    <dbReference type="NCBI Taxonomy" id="312017"/>
    <lineage>
        <taxon>Eukaryota</taxon>
        <taxon>Sar</taxon>
        <taxon>Alveolata</taxon>
        <taxon>Ciliophora</taxon>
        <taxon>Intramacronucleata</taxon>
        <taxon>Oligohymenophorea</taxon>
        <taxon>Hymenostomatida</taxon>
        <taxon>Tetrahymenina</taxon>
        <taxon>Tetrahymenidae</taxon>
        <taxon>Tetrahymena</taxon>
    </lineage>
</organism>
<dbReference type="RefSeq" id="XP_001008901.1">
    <property type="nucleotide sequence ID" value="XM_001008901.1"/>
</dbReference>
<name>Q22TQ1_TETTS</name>
<dbReference type="Proteomes" id="UP000009168">
    <property type="component" value="Unassembled WGS sequence"/>
</dbReference>
<dbReference type="CDD" id="cd00064">
    <property type="entry name" value="FU"/>
    <property type="match status" value="1"/>
</dbReference>
<dbReference type="InParanoid" id="Q22TQ1"/>
<protein>
    <submittedName>
        <fullName evidence="1">Extracellular matrix-like protein, putative</fullName>
    </submittedName>
</protein>
<evidence type="ECO:0000313" key="1">
    <source>
        <dbReference type="EMBL" id="EAR88656.1"/>
    </source>
</evidence>
<sequence length="194" mass="21985">MQTYIEKTANQPYSTNPILSNSGNIITPKYNIQIDKIAGIFYGFTGFEMTINGQVYRINLFAKQIAFDSGQQTNTIQLQYETWDDTLVLAAQSQILVFAQINCNKNGTYFIDDQRTCTQNCPSIGYYNGQVIDPIEGNLNYCLQCDKSCQTCDGKTSQNCLSCQNSYYFFQKQCMACPEQCLNLFQVITSQNVL</sequence>
<dbReference type="InterPro" id="IPR006212">
    <property type="entry name" value="Furin_repeat"/>
</dbReference>
<dbReference type="AlphaFoldDB" id="Q22TQ1"/>
<dbReference type="GeneID" id="7828243"/>
<dbReference type="Gene3D" id="2.10.220.10">
    <property type="entry name" value="Hormone Receptor, Insulin-like Growth Factor Receptor 1, Chain A, domain 2"/>
    <property type="match status" value="1"/>
</dbReference>
<gene>
    <name evidence="1" type="ORF">TTHERM_01202190</name>
</gene>
<dbReference type="EMBL" id="GG662839">
    <property type="protein sequence ID" value="EAR88656.1"/>
    <property type="molecule type" value="Genomic_DNA"/>
</dbReference>
<dbReference type="SUPFAM" id="SSF57184">
    <property type="entry name" value="Growth factor receptor domain"/>
    <property type="match status" value="1"/>
</dbReference>
<evidence type="ECO:0000313" key="2">
    <source>
        <dbReference type="Proteomes" id="UP000009168"/>
    </source>
</evidence>